<proteinExistence type="evidence at transcript level"/>
<evidence type="ECO:0000256" key="1">
    <source>
        <dbReference type="ARBA" id="ARBA00022729"/>
    </source>
</evidence>
<dbReference type="PROSITE" id="PS51211">
    <property type="entry name" value="VITELLOGENIN"/>
    <property type="match status" value="1"/>
</dbReference>
<dbReference type="InterPro" id="IPR015819">
    <property type="entry name" value="Lipid_transp_b-sht_shell"/>
</dbReference>
<evidence type="ECO:0000256" key="2">
    <source>
        <dbReference type="ARBA" id="ARBA00022761"/>
    </source>
</evidence>
<evidence type="ECO:0000259" key="8">
    <source>
        <dbReference type="PROSITE" id="PS51211"/>
    </source>
</evidence>
<feature type="domain" description="Vitellogenin" evidence="8">
    <location>
        <begin position="33"/>
        <end position="701"/>
    </location>
</feature>
<keyword evidence="4" id="KW-0325">Glycoprotein</keyword>
<accession>A0A1L7MRT2</accession>
<sequence length="1832" mass="207440">MRDPLVVVAMLRFIVLFALVAGSIHAAPCKQSFTQSKTTIYQYNFQHVFADPRNSRFFSILNAESTALLISEYPQHLTLKLQDISIGSLETKINEPNPLLRMVTKEVSPGILNEKIKEIIKKLELPVRFDIANGVISNLTHNEKDVVESVNIKRGLLSLFEINNVELNSAQPKSTTKVYLEKNVQGLCKTSYVVENVTSSIISAVKTIHTDECIILPKAHRGLIFTPRGLDCEPRVKLVETATTVRYNITKKNTVLLIQEVISESNYNLLFNSPSEGRITLSLNQTLRMKKMVDPKSDPRSSNIYARLIAEIPVKKTAPFKQEKVTDKIIAALNGEIQAKKVNEIIMLLEFLDLQNLEKIWRSLTTRQQLVVDIFTKVDSPAMKEFLVKELPVIMQSPIRTLTDIALFQSPDDALLLKLMEVIKTGRINPLKRKHLILNIGAYAHKWSLLVQKMEKEILQGDILIAQADKDMVMYQDKLKDVKTLWNEEKSNKLKVKREAIKKLDDVTKFLKENSETPIYNIKALGNMGYNKTVDTILAIITNITQPEELRILAVDALRKMPVLVFAEKIQMPLLKLYTSMNETSELRTRAFLLMTGYNLQETTILALLLTHQTEIPDFVGAFVFKYLSELARSQFFPLLKMSAKAKKVVTAVDPILPMVLKEKITLASVYEESHTLWHRLSSLLVWHVSVKNDLALSSAALDLQIIPGVTVPRTSVIARARVSSVATYEDIGLELVLPVTVQQLYRIIKMGRWSVLTKSTLTLKRNDLDLISLKLSNIGHLELCDILTLVWNANKRIVPTSSGGFLKIDQKSTVIVNHLRNIDDMTVTSECKTETYIDGYYLQVGAGKKTATKWELPGKIMARIEHGRLVMNLTVKALSDTVNLVLLEQVPFTMIRIFLPSYNLGEEVITYEAPVIISEPAIDVNYIQKIGKCVMRAQLPMKPTGIQEILTAVWYGTHSIKLYCQDISPKMMTVELAGGIIKETSKVIVKTSIKIDQNVINKTSILTIVPDSTKLIAKIDMKVDVNGLRETVQGEISLPHRQPIPARCLFSARYQNTTRDLLRKVDISQPCLIRSQIETINPKILRIWKRLISLGLLDFDENDHNLVAQVDPTMITKPIKTILVEHLFRQIKLSKKIKAFNEAAFHPLHINSNYTIIPLHAELVDSITAINKSIDQLSINPDDLVKSTYNFGIVLQILSIQEVNIRIFREALHKISYVNPTINQLIHYNPIPVIFRHLVRRFNRLTDPAIERILVTENDKQLFNKIKEVEKLLLDNTTKGDIIQLKVVELLSLLPESFDLESVVTEVLFLRAQHLVSASIVFQTGLKNVSKDAVYEFWHLRQVIVLYLNLKQEIIDAIPCKGHSYKEICKILVLFKQEFTLFHRALSYKRVAVRYFNTRSADYSSINKLMLEFDNLLKIIRDVSSDLISTAIEKPNLMANSSVAIIRGWNRLTSIIELSVKLLEEYQSIWENIKVYGMSGRSIMLDDMKRKITIMWNKLKIKESCKSRIVSIPEIKPDLAPRECELPETLKVTVKVVINSNIRLYAQLTAKKSLEQLIYDHHQNLPGFRSETSYRYLEQLGLRLSRTFEQFSILQNINVYQDIQIDAHIANTSPMAREIVCPYEKLMTRSLRWCLYDYWQIEDLKTAHKRVEIRDLKSMGPRATIRRLPTIRIIQYMDRQTADILIVRPSLTESLLAVPALYVPVMYLPFGGVTPLPTVTVPTEATTTVISTTVPTETTTPVEGSTTVPTETTTPVEGSTTVPTETTTPVESSTIVTTEATTPVEGSTTVTTEATTPVEGSTTVTTEATTPVEGSTTVTKEPKVTIKPCVS</sequence>
<organism evidence="9">
    <name type="scientific">Uroteuthis edulis</name>
    <name type="common">swordtip squid</name>
    <dbReference type="NCBI Taxonomy" id="55720"/>
    <lineage>
        <taxon>Eukaryota</taxon>
        <taxon>Metazoa</taxon>
        <taxon>Spiralia</taxon>
        <taxon>Lophotrochozoa</taxon>
        <taxon>Mollusca</taxon>
        <taxon>Cephalopoda</taxon>
        <taxon>Coleoidea</taxon>
        <taxon>Decapodiformes</taxon>
        <taxon>Myopsida</taxon>
        <taxon>Loliginidae</taxon>
        <taxon>Uroteuthis</taxon>
    </lineage>
</organism>
<dbReference type="EMBL" id="LC183905">
    <property type="protein sequence ID" value="BAW15926.1"/>
    <property type="molecule type" value="mRNA"/>
</dbReference>
<dbReference type="InterPro" id="IPR001747">
    <property type="entry name" value="Vitellogenin_N"/>
</dbReference>
<keyword evidence="1 7" id="KW-0732">Signal</keyword>
<dbReference type="InterPro" id="IPR050733">
    <property type="entry name" value="Vitellogenin/Apolipophorin"/>
</dbReference>
<dbReference type="SUPFAM" id="SSF56968">
    <property type="entry name" value="Lipovitellin-phosvitin complex, beta-sheet shell regions"/>
    <property type="match status" value="1"/>
</dbReference>
<feature type="chain" id="PRO_5012679396" evidence="7">
    <location>
        <begin position="27"/>
        <end position="1832"/>
    </location>
</feature>
<evidence type="ECO:0000256" key="3">
    <source>
        <dbReference type="ARBA" id="ARBA00023157"/>
    </source>
</evidence>
<evidence type="ECO:0000313" key="9">
    <source>
        <dbReference type="EMBL" id="BAW15926.1"/>
    </source>
</evidence>
<dbReference type="SMART" id="SM00638">
    <property type="entry name" value="LPD_N"/>
    <property type="match status" value="1"/>
</dbReference>
<dbReference type="PANTHER" id="PTHR23345:SF15">
    <property type="entry name" value="VITELLOGENIN 1-RELATED"/>
    <property type="match status" value="1"/>
</dbReference>
<dbReference type="SUPFAM" id="SSF48431">
    <property type="entry name" value="Lipovitellin-phosvitin complex, superhelical domain"/>
    <property type="match status" value="1"/>
</dbReference>
<comment type="caution">
    <text evidence="5">Lacks conserved residue(s) required for the propagation of feature annotation.</text>
</comment>
<protein>
    <submittedName>
        <fullName evidence="9">Vitellogenin1</fullName>
    </submittedName>
</protein>
<dbReference type="InterPro" id="IPR011030">
    <property type="entry name" value="Lipovitellin_superhlx_dom"/>
</dbReference>
<evidence type="ECO:0000256" key="5">
    <source>
        <dbReference type="PROSITE-ProRule" id="PRU00557"/>
    </source>
</evidence>
<name>A0A1L7MRT2_9MOLL</name>
<feature type="signal peptide" evidence="7">
    <location>
        <begin position="1"/>
        <end position="26"/>
    </location>
</feature>
<keyword evidence="3" id="KW-1015">Disulfide bond</keyword>
<keyword evidence="2" id="KW-0758">Storage protein</keyword>
<dbReference type="InterPro" id="IPR015816">
    <property type="entry name" value="Vitellinogen_b-sht_N"/>
</dbReference>
<dbReference type="GO" id="GO:0005319">
    <property type="term" value="F:lipid transporter activity"/>
    <property type="evidence" value="ECO:0007669"/>
    <property type="project" value="InterPro"/>
</dbReference>
<dbReference type="Gene3D" id="1.25.10.20">
    <property type="entry name" value="Vitellinogen, superhelical"/>
    <property type="match status" value="1"/>
</dbReference>
<feature type="region of interest" description="Disordered" evidence="6">
    <location>
        <begin position="1737"/>
        <end position="1817"/>
    </location>
</feature>
<evidence type="ECO:0000256" key="7">
    <source>
        <dbReference type="SAM" id="SignalP"/>
    </source>
</evidence>
<gene>
    <name evidence="9" type="primary">VTG1</name>
</gene>
<dbReference type="Gene3D" id="2.30.230.10">
    <property type="entry name" value="Lipovitellin, beta-sheet shell regions, chain A"/>
    <property type="match status" value="1"/>
</dbReference>
<reference evidence="9" key="1">
    <citation type="journal article" date="2017" name="Mol. Reprod. Dev.">
        <title>Two vitellogenins in the loliginid squid Uroteuthis edulis: Identification and specific expression in ovarian follicles.</title>
        <authorList>
            <person name="Kitano H."/>
            <person name="Nagano N."/>
            <person name="Sakaguchi K."/>
            <person name="Matsuyama M."/>
        </authorList>
    </citation>
    <scope>NUCLEOTIDE SEQUENCE</scope>
    <source>
        <tissue evidence="9">Ovary</tissue>
    </source>
</reference>
<feature type="compositionally biased region" description="Low complexity" evidence="6">
    <location>
        <begin position="1737"/>
        <end position="1814"/>
    </location>
</feature>
<dbReference type="Pfam" id="PF01347">
    <property type="entry name" value="Vitellogenin_N"/>
    <property type="match status" value="1"/>
</dbReference>
<dbReference type="PANTHER" id="PTHR23345">
    <property type="entry name" value="VITELLOGENIN-RELATED"/>
    <property type="match status" value="1"/>
</dbReference>
<evidence type="ECO:0000256" key="4">
    <source>
        <dbReference type="ARBA" id="ARBA00023180"/>
    </source>
</evidence>
<evidence type="ECO:0000256" key="6">
    <source>
        <dbReference type="SAM" id="MobiDB-lite"/>
    </source>
</evidence>